<dbReference type="InterPro" id="IPR039495">
    <property type="entry name" value="TAF1A"/>
</dbReference>
<comment type="caution">
    <text evidence="2">The sequence shown here is derived from an EMBL/GenBank/DDBJ whole genome shotgun (WGS) entry which is preliminary data.</text>
</comment>
<dbReference type="InterPro" id="IPR016162">
    <property type="entry name" value="Ald_DH_N"/>
</dbReference>
<dbReference type="GO" id="GO:0000120">
    <property type="term" value="C:RNA polymerase I transcription regulator complex"/>
    <property type="evidence" value="ECO:0007669"/>
    <property type="project" value="InterPro"/>
</dbReference>
<accession>A0A835V085</accession>
<feature type="compositionally biased region" description="Low complexity" evidence="1">
    <location>
        <begin position="268"/>
        <end position="278"/>
    </location>
</feature>
<evidence type="ECO:0000313" key="2">
    <source>
        <dbReference type="EMBL" id="KAG0482514.1"/>
    </source>
</evidence>
<dbReference type="GO" id="GO:0016491">
    <property type="term" value="F:oxidoreductase activity"/>
    <property type="evidence" value="ECO:0007669"/>
    <property type="project" value="InterPro"/>
</dbReference>
<name>A0A835V085_VANPL</name>
<dbReference type="OrthoDB" id="1899337at2759"/>
<dbReference type="Gene3D" id="3.40.605.10">
    <property type="entry name" value="Aldehyde Dehydrogenase, Chain A, domain 1"/>
    <property type="match status" value="1"/>
</dbReference>
<protein>
    <submittedName>
        <fullName evidence="2">Uncharacterized protein</fullName>
    </submittedName>
</protein>
<sequence>MRRIIKRGWCGRRTARSHDRCGRRARAGLLGWFWLVGLTWSGFAAGSGGGFVTGKSRSRARGVMGKSVFHTVLAPRSPFELEFDSKMFRNPSSRLSPSVPLPSKLTAMTTRIPYRQLFIDGQWKEPAKGKRIPIINPANEAVIGDIPARLLRMWSRLWRRPAEHSAETVVGNGLGHPVPFDPNTSALLPPSLVSDESEQAPSINLIHGLVLYQLWYADLPEEMQIKGLDVQTSLDAHGMSSVDLCQESDKGESSNGHDAIDVEKSKGSSRCSSESSVGNEKLSTEQKNVIHRKKSGQPSHSQGFHAFQFFEDDELMGHPSDQDNVFDSSIYLAPGLDKILLPIHLKLLVEDPVQSVLLYRKLANENYREAVKHLHLALHSTPPLLAALLPLIQLLLLGDRVHEAIMELDYSCSVLDSALPFRLKARLLQCFHRDQITLISSCYQNALVRDPTCNYSMERLIKIHKSGNYSTLRLVEMLAMHLDAVDGKCGIWEELASCFLQLQRAMPSDYEDRVSTNVEAVKDISSCYRIPRIFIDGEAVDSWMIRCRWWASRHFCKRILLFEIQSGEQMLFTIQGRMRSSFVWSKLRIRLCCCQ</sequence>
<organism evidence="2 3">
    <name type="scientific">Vanilla planifolia</name>
    <name type="common">Vanilla</name>
    <dbReference type="NCBI Taxonomy" id="51239"/>
    <lineage>
        <taxon>Eukaryota</taxon>
        <taxon>Viridiplantae</taxon>
        <taxon>Streptophyta</taxon>
        <taxon>Embryophyta</taxon>
        <taxon>Tracheophyta</taxon>
        <taxon>Spermatophyta</taxon>
        <taxon>Magnoliopsida</taxon>
        <taxon>Liliopsida</taxon>
        <taxon>Asparagales</taxon>
        <taxon>Orchidaceae</taxon>
        <taxon>Vanilloideae</taxon>
        <taxon>Vanilleae</taxon>
        <taxon>Vanilla</taxon>
    </lineage>
</organism>
<dbReference type="GO" id="GO:0006360">
    <property type="term" value="P:transcription by RNA polymerase I"/>
    <property type="evidence" value="ECO:0007669"/>
    <property type="project" value="InterPro"/>
</dbReference>
<reference evidence="2 3" key="1">
    <citation type="journal article" date="2020" name="Nat. Food">
        <title>A phased Vanilla planifolia genome enables genetic improvement of flavour and production.</title>
        <authorList>
            <person name="Hasing T."/>
            <person name="Tang H."/>
            <person name="Brym M."/>
            <person name="Khazi F."/>
            <person name="Huang T."/>
            <person name="Chambers A.H."/>
        </authorList>
    </citation>
    <scope>NUCLEOTIDE SEQUENCE [LARGE SCALE GENOMIC DNA]</scope>
    <source>
        <tissue evidence="2">Leaf</tissue>
    </source>
</reference>
<feature type="region of interest" description="Disordered" evidence="1">
    <location>
        <begin position="245"/>
        <end position="286"/>
    </location>
</feature>
<gene>
    <name evidence="2" type="ORF">HPP92_010598</name>
</gene>
<dbReference type="EMBL" id="JADCNM010000005">
    <property type="protein sequence ID" value="KAG0482514.1"/>
    <property type="molecule type" value="Genomic_DNA"/>
</dbReference>
<dbReference type="AlphaFoldDB" id="A0A835V085"/>
<proteinExistence type="predicted"/>
<dbReference type="Pfam" id="PF14929">
    <property type="entry name" value="TAF1_subA"/>
    <property type="match status" value="1"/>
</dbReference>
<evidence type="ECO:0000313" key="3">
    <source>
        <dbReference type="Proteomes" id="UP000639772"/>
    </source>
</evidence>
<dbReference type="PANTHER" id="PTHR36720">
    <property type="entry name" value="TAF RNA POLYMERASE I SUBUNIT A"/>
    <property type="match status" value="1"/>
</dbReference>
<dbReference type="Proteomes" id="UP000639772">
    <property type="component" value="Unassembled WGS sequence"/>
</dbReference>
<dbReference type="PANTHER" id="PTHR36720:SF1">
    <property type="entry name" value="TAF RNA POLYMERASE I SUBUNIT A"/>
    <property type="match status" value="1"/>
</dbReference>
<evidence type="ECO:0000256" key="1">
    <source>
        <dbReference type="SAM" id="MobiDB-lite"/>
    </source>
</evidence>